<dbReference type="EMBL" id="CAFZ01000034">
    <property type="protein sequence ID" value="CCA68525.1"/>
    <property type="molecule type" value="Genomic_DNA"/>
</dbReference>
<evidence type="ECO:0000256" key="1">
    <source>
        <dbReference type="ARBA" id="ARBA00004186"/>
    </source>
</evidence>
<proteinExistence type="inferred from homology"/>
<feature type="compositionally biased region" description="Low complexity" evidence="6">
    <location>
        <begin position="231"/>
        <end position="242"/>
    </location>
</feature>
<dbReference type="SUPFAM" id="SSF48371">
    <property type="entry name" value="ARM repeat"/>
    <property type="match status" value="1"/>
</dbReference>
<feature type="region of interest" description="Disordered" evidence="6">
    <location>
        <begin position="349"/>
        <end position="377"/>
    </location>
</feature>
<feature type="compositionally biased region" description="Polar residues" evidence="6">
    <location>
        <begin position="668"/>
        <end position="680"/>
    </location>
</feature>
<feature type="compositionally biased region" description="Basic and acidic residues" evidence="6">
    <location>
        <begin position="529"/>
        <end position="543"/>
    </location>
</feature>
<comment type="caution">
    <text evidence="8">The sequence shown here is derived from an EMBL/GenBank/DDBJ whole genome shotgun (WGS) entry which is preliminary data.</text>
</comment>
<keyword evidence="4" id="KW-0493">Microtubule</keyword>
<keyword evidence="9" id="KW-1185">Reference proteome</keyword>
<evidence type="ECO:0000313" key="8">
    <source>
        <dbReference type="EMBL" id="CCA68525.1"/>
    </source>
</evidence>
<gene>
    <name evidence="8" type="ORF">PIIN_02389</name>
</gene>
<dbReference type="InterPro" id="IPR016024">
    <property type="entry name" value="ARM-type_fold"/>
</dbReference>
<reference evidence="8 9" key="1">
    <citation type="journal article" date="2011" name="PLoS Pathog.">
        <title>Endophytic Life Strategies Decoded by Genome and Transcriptome Analyses of the Mutualistic Root Symbiont Piriformospora indica.</title>
        <authorList>
            <person name="Zuccaro A."/>
            <person name="Lahrmann U."/>
            <person name="Guldener U."/>
            <person name="Langen G."/>
            <person name="Pfiffi S."/>
            <person name="Biedenkopf D."/>
            <person name="Wong P."/>
            <person name="Samans B."/>
            <person name="Grimm C."/>
            <person name="Basiewicz M."/>
            <person name="Murat C."/>
            <person name="Martin F."/>
            <person name="Kogel K.H."/>
        </authorList>
    </citation>
    <scope>NUCLEOTIDE SEQUENCE [LARGE SCALE GENOMIC DNA]</scope>
    <source>
        <strain evidence="8 9">DSM 11827</strain>
    </source>
</reference>
<dbReference type="InParanoid" id="G4TB16"/>
<evidence type="ECO:0000256" key="2">
    <source>
        <dbReference type="ARBA" id="ARBA00009549"/>
    </source>
</evidence>
<organism evidence="8 9">
    <name type="scientific">Serendipita indica (strain DSM 11827)</name>
    <name type="common">Root endophyte fungus</name>
    <name type="synonym">Piriformospora indica</name>
    <dbReference type="NCBI Taxonomy" id="1109443"/>
    <lineage>
        <taxon>Eukaryota</taxon>
        <taxon>Fungi</taxon>
        <taxon>Dikarya</taxon>
        <taxon>Basidiomycota</taxon>
        <taxon>Agaricomycotina</taxon>
        <taxon>Agaricomycetes</taxon>
        <taxon>Sebacinales</taxon>
        <taxon>Serendipitaceae</taxon>
        <taxon>Serendipita</taxon>
    </lineage>
</organism>
<accession>G4TB16</accession>
<feature type="region of interest" description="Disordered" evidence="6">
    <location>
        <begin position="497"/>
        <end position="566"/>
    </location>
</feature>
<feature type="compositionally biased region" description="Basic and acidic residues" evidence="6">
    <location>
        <begin position="684"/>
        <end position="693"/>
    </location>
</feature>
<feature type="compositionally biased region" description="Polar residues" evidence="6">
    <location>
        <begin position="510"/>
        <end position="519"/>
    </location>
</feature>
<dbReference type="GO" id="GO:0005874">
    <property type="term" value="C:microtubule"/>
    <property type="evidence" value="ECO:0007669"/>
    <property type="project" value="UniProtKB-KW"/>
</dbReference>
<name>G4TB16_SERID</name>
<feature type="region of interest" description="Disordered" evidence="6">
    <location>
        <begin position="305"/>
        <end position="331"/>
    </location>
</feature>
<feature type="region of interest" description="Disordered" evidence="6">
    <location>
        <begin position="586"/>
        <end position="758"/>
    </location>
</feature>
<keyword evidence="5" id="KW-0131">Cell cycle</keyword>
<dbReference type="GO" id="GO:0005819">
    <property type="term" value="C:spindle"/>
    <property type="evidence" value="ECO:0007669"/>
    <property type="project" value="UniProtKB-SubCell"/>
</dbReference>
<feature type="compositionally biased region" description="Polar residues" evidence="6">
    <location>
        <begin position="447"/>
        <end position="460"/>
    </location>
</feature>
<comment type="similarity">
    <text evidence="2">Belongs to the CLASP family.</text>
</comment>
<evidence type="ECO:0000313" key="9">
    <source>
        <dbReference type="Proteomes" id="UP000007148"/>
    </source>
</evidence>
<protein>
    <recommendedName>
        <fullName evidence="7">CLASP N-terminal domain-containing protein</fullName>
    </recommendedName>
</protein>
<keyword evidence="5" id="KW-0498">Mitosis</keyword>
<evidence type="ECO:0000256" key="5">
    <source>
        <dbReference type="ARBA" id="ARBA00022776"/>
    </source>
</evidence>
<evidence type="ECO:0000256" key="3">
    <source>
        <dbReference type="ARBA" id="ARBA00022618"/>
    </source>
</evidence>
<dbReference type="HOGENOM" id="CLU_340683_0_0_1"/>
<dbReference type="OMA" id="PETEHTW"/>
<feature type="region of interest" description="Disordered" evidence="6">
    <location>
        <begin position="435"/>
        <end position="462"/>
    </location>
</feature>
<feature type="compositionally biased region" description="Polar residues" evidence="6">
    <location>
        <begin position="547"/>
        <end position="563"/>
    </location>
</feature>
<dbReference type="GO" id="GO:0051301">
    <property type="term" value="P:cell division"/>
    <property type="evidence" value="ECO:0007669"/>
    <property type="project" value="UniProtKB-KW"/>
</dbReference>
<keyword evidence="3" id="KW-0132">Cell division</keyword>
<dbReference type="eggNOG" id="ENOG502S11N">
    <property type="taxonomic scope" value="Eukaryota"/>
</dbReference>
<dbReference type="InterPro" id="IPR024395">
    <property type="entry name" value="CLASP_N_dom"/>
</dbReference>
<evidence type="ECO:0000256" key="4">
    <source>
        <dbReference type="ARBA" id="ARBA00022701"/>
    </source>
</evidence>
<evidence type="ECO:0000256" key="6">
    <source>
        <dbReference type="SAM" id="MobiDB-lite"/>
    </source>
</evidence>
<evidence type="ECO:0000259" key="7">
    <source>
        <dbReference type="Pfam" id="PF12348"/>
    </source>
</evidence>
<dbReference type="Gene3D" id="1.25.10.10">
    <property type="entry name" value="Leucine-rich Repeat Variant"/>
    <property type="match status" value="1"/>
</dbReference>
<feature type="domain" description="CLASP N-terminal" evidence="7">
    <location>
        <begin position="5"/>
        <end position="196"/>
    </location>
</feature>
<dbReference type="Pfam" id="PF12348">
    <property type="entry name" value="CLASP_N"/>
    <property type="match status" value="1"/>
</dbReference>
<feature type="compositionally biased region" description="Low complexity" evidence="6">
    <location>
        <begin position="607"/>
        <end position="626"/>
    </location>
</feature>
<sequence length="833" mass="90448">MQRGLARFKAIVRGGAYRHDSFVPSLRFVVRYITGPLLSERGRLSAVAIELVSTLASALGRRFDPLMQGFAPTLMKLCQRPNKVVITRTHSCITTIIKQTRLPSLLPFLRDAVKDKSVTLRTVASESAYLCMSSIEEDKLLTKISDIEQIIKVASRDANPEVRKHARAILQEYKEKFPDRYETFISPLTPVTKKYLDIKTLTLPSTAPPLNLMAPAKNPGPSKLRAPPERPSSSMSNHSSRNPDSRPGSALRHVAPASLPPRPQSATLIRPRMVPTSAVDNVAAAHSRGTGTRPLSVDASSLFGHIPRQTPTERPRSMLSGVSQQRLDLQRQQSRERLAAVSNTVTFPSSSLHTEVHADEPRHRQRNISTTDRQAEAERAKKVLHDMLPTERHHEALSRPGRAGPDKPAFIRPHLLSNEELGTAGHIQRPVSVVFDSSGAPVDPHRPTQSNPSNIPSSASKVRPQVVYMPTTEADHPPKPKAVKTWSLSYQLEMMQKRRRGEEAKAETPALQSPQTEANLESVEVIEAAAKDQERESPQENVKEISPATTEPSPSNEEPTSVVNEPAAAVPGVPIVAPVAFPSSDLEQVTKEPAPAKIIAPEPPRPASRARVASTASSTARSIAPSQSNARPVASHGPKSSVDVKLPVRVPSRNGTQPQGFVPKRTTKQSITQPTKSQAARAQVLKEEKEKAAGSKSVAASGLKSSQTGPKPKIVDNAPRRDASTPVPFEPKNGDNQHMIVSNNSEPFKPSRVSKKPPVPTVVSLVKAHAAKREVGLAQVKRRLGGAAPTKDTIPPSKRAQLANSTLSRKPPLPKFEPKSRGARGALDEPTAT</sequence>
<dbReference type="Proteomes" id="UP000007148">
    <property type="component" value="Unassembled WGS sequence"/>
</dbReference>
<feature type="region of interest" description="Disordered" evidence="6">
    <location>
        <begin position="781"/>
        <end position="833"/>
    </location>
</feature>
<feature type="compositionally biased region" description="Polar residues" evidence="6">
    <location>
        <begin position="734"/>
        <end position="746"/>
    </location>
</feature>
<dbReference type="OrthoDB" id="46159at2759"/>
<dbReference type="AlphaFoldDB" id="G4TB16"/>
<feature type="compositionally biased region" description="Low complexity" evidence="6">
    <location>
        <begin position="694"/>
        <end position="706"/>
    </location>
</feature>
<dbReference type="InterPro" id="IPR011989">
    <property type="entry name" value="ARM-like"/>
</dbReference>
<dbReference type="STRING" id="1109443.G4TB16"/>
<feature type="region of interest" description="Disordered" evidence="6">
    <location>
        <begin position="207"/>
        <end position="266"/>
    </location>
</feature>
<feature type="compositionally biased region" description="Low complexity" evidence="6">
    <location>
        <begin position="591"/>
        <end position="600"/>
    </location>
</feature>
<comment type="subcellular location">
    <subcellularLocation>
        <location evidence="1">Cytoplasm</location>
        <location evidence="1">Cytoskeleton</location>
        <location evidence="1">Spindle</location>
    </subcellularLocation>
</comment>